<organism evidence="1 2">
    <name type="scientific">Xaviernesmea oryzae</name>
    <dbReference type="NCBI Taxonomy" id="464029"/>
    <lineage>
        <taxon>Bacteria</taxon>
        <taxon>Pseudomonadati</taxon>
        <taxon>Pseudomonadota</taxon>
        <taxon>Alphaproteobacteria</taxon>
        <taxon>Hyphomicrobiales</taxon>
        <taxon>Rhizobiaceae</taxon>
        <taxon>Rhizobium/Agrobacterium group</taxon>
        <taxon>Xaviernesmea</taxon>
    </lineage>
</organism>
<dbReference type="OrthoDB" id="7585319at2"/>
<dbReference type="AlphaFoldDB" id="A0A1Q9ASN4"/>
<name>A0A1Q9ASN4_9HYPH</name>
<evidence type="ECO:0000313" key="1">
    <source>
        <dbReference type="EMBL" id="OLP58442.1"/>
    </source>
</evidence>
<sequence length="61" mass="6943">MSETDDKLTFKVLIDPARDQEPDAGYRAWKERKIRAALKQADQGGQMIPADKVWASFGFED</sequence>
<proteinExistence type="predicted"/>
<dbReference type="Proteomes" id="UP000186364">
    <property type="component" value="Unassembled WGS sequence"/>
</dbReference>
<dbReference type="RefSeq" id="WP_075628866.1">
    <property type="nucleotide sequence ID" value="NZ_FOAM01000023.1"/>
</dbReference>
<reference evidence="1 2" key="1">
    <citation type="submission" date="2016-09" db="EMBL/GenBank/DDBJ databases">
        <title>Rhizobium sp. nov., a novel species isolated from the rice rhizosphere.</title>
        <authorList>
            <person name="Zhao J."/>
            <person name="Zhang X."/>
        </authorList>
    </citation>
    <scope>NUCLEOTIDE SEQUENCE [LARGE SCALE GENOMIC DNA]</scope>
    <source>
        <strain evidence="1 2">1.7048</strain>
    </source>
</reference>
<comment type="caution">
    <text evidence="1">The sequence shown here is derived from an EMBL/GenBank/DDBJ whole genome shotgun (WGS) entry which is preliminary data.</text>
</comment>
<accession>A0A1Q9ASN4</accession>
<gene>
    <name evidence="1" type="ORF">BJF93_16320</name>
</gene>
<dbReference type="EMBL" id="MKIP01000057">
    <property type="protein sequence ID" value="OLP58442.1"/>
    <property type="molecule type" value="Genomic_DNA"/>
</dbReference>
<protein>
    <submittedName>
        <fullName evidence="1">Uncharacterized protein</fullName>
    </submittedName>
</protein>
<evidence type="ECO:0000313" key="2">
    <source>
        <dbReference type="Proteomes" id="UP000186364"/>
    </source>
</evidence>
<keyword evidence="2" id="KW-1185">Reference proteome</keyword>